<feature type="compositionally biased region" description="Polar residues" evidence="1">
    <location>
        <begin position="29"/>
        <end position="40"/>
    </location>
</feature>
<evidence type="ECO:0000256" key="1">
    <source>
        <dbReference type="SAM" id="MobiDB-lite"/>
    </source>
</evidence>
<reference evidence="2" key="1">
    <citation type="journal article" date="2020" name="Stud. Mycol.">
        <title>101 Dothideomycetes genomes: a test case for predicting lifestyles and emergence of pathogens.</title>
        <authorList>
            <person name="Haridas S."/>
            <person name="Albert R."/>
            <person name="Binder M."/>
            <person name="Bloem J."/>
            <person name="Labutti K."/>
            <person name="Salamov A."/>
            <person name="Andreopoulos B."/>
            <person name="Baker S."/>
            <person name="Barry K."/>
            <person name="Bills G."/>
            <person name="Bluhm B."/>
            <person name="Cannon C."/>
            <person name="Castanera R."/>
            <person name="Culley D."/>
            <person name="Daum C."/>
            <person name="Ezra D."/>
            <person name="Gonzalez J."/>
            <person name="Henrissat B."/>
            <person name="Kuo A."/>
            <person name="Liang C."/>
            <person name="Lipzen A."/>
            <person name="Lutzoni F."/>
            <person name="Magnuson J."/>
            <person name="Mondo S."/>
            <person name="Nolan M."/>
            <person name="Ohm R."/>
            <person name="Pangilinan J."/>
            <person name="Park H.-J."/>
            <person name="Ramirez L."/>
            <person name="Alfaro M."/>
            <person name="Sun H."/>
            <person name="Tritt A."/>
            <person name="Yoshinaga Y."/>
            <person name="Zwiers L.-H."/>
            <person name="Turgeon B."/>
            <person name="Goodwin S."/>
            <person name="Spatafora J."/>
            <person name="Crous P."/>
            <person name="Grigoriev I."/>
        </authorList>
    </citation>
    <scope>NUCLEOTIDE SEQUENCE</scope>
    <source>
        <strain evidence="2">CBS 122368</strain>
    </source>
</reference>
<dbReference type="Proteomes" id="UP000800094">
    <property type="component" value="Unassembled WGS sequence"/>
</dbReference>
<name>A0A6A6I0G8_9PLEO</name>
<dbReference type="EMBL" id="ML987205">
    <property type="protein sequence ID" value="KAF2243383.1"/>
    <property type="molecule type" value="Genomic_DNA"/>
</dbReference>
<keyword evidence="3" id="KW-1185">Reference proteome</keyword>
<dbReference type="RefSeq" id="XP_033678387.1">
    <property type="nucleotide sequence ID" value="XM_033833962.1"/>
</dbReference>
<accession>A0A6A6I0G8</accession>
<feature type="compositionally biased region" description="Basic and acidic residues" evidence="1">
    <location>
        <begin position="41"/>
        <end position="52"/>
    </location>
</feature>
<dbReference type="GeneID" id="54587292"/>
<gene>
    <name evidence="2" type="ORF">BU26DRAFT_570080</name>
</gene>
<evidence type="ECO:0000313" key="3">
    <source>
        <dbReference type="Proteomes" id="UP000800094"/>
    </source>
</evidence>
<feature type="region of interest" description="Disordered" evidence="1">
    <location>
        <begin position="1"/>
        <end position="100"/>
    </location>
</feature>
<dbReference type="AlphaFoldDB" id="A0A6A6I0G8"/>
<evidence type="ECO:0000313" key="2">
    <source>
        <dbReference type="EMBL" id="KAF2243383.1"/>
    </source>
</evidence>
<organism evidence="2 3">
    <name type="scientific">Trematosphaeria pertusa</name>
    <dbReference type="NCBI Taxonomy" id="390896"/>
    <lineage>
        <taxon>Eukaryota</taxon>
        <taxon>Fungi</taxon>
        <taxon>Dikarya</taxon>
        <taxon>Ascomycota</taxon>
        <taxon>Pezizomycotina</taxon>
        <taxon>Dothideomycetes</taxon>
        <taxon>Pleosporomycetidae</taxon>
        <taxon>Pleosporales</taxon>
        <taxon>Massarineae</taxon>
        <taxon>Trematosphaeriaceae</taxon>
        <taxon>Trematosphaeria</taxon>
    </lineage>
</organism>
<feature type="compositionally biased region" description="Basic and acidic residues" evidence="1">
    <location>
        <begin position="7"/>
        <end position="27"/>
    </location>
</feature>
<sequence>MPNPQHDLTRAQIDAREAAQEGTKDAESFQPNTTSKSAMKQHQDQEDYEARASHSNSGSNTHSGQGMEYVTRKTHSSRKDEEGLGEEVVHGGWSGHHKKV</sequence>
<proteinExistence type="predicted"/>
<dbReference type="OrthoDB" id="3358750at2759"/>
<feature type="compositionally biased region" description="Low complexity" evidence="1">
    <location>
        <begin position="53"/>
        <end position="64"/>
    </location>
</feature>
<protein>
    <submittedName>
        <fullName evidence="2">Uncharacterized protein</fullName>
    </submittedName>
</protein>